<keyword evidence="2" id="KW-1133">Transmembrane helix</keyword>
<dbReference type="Pfam" id="PF11209">
    <property type="entry name" value="LmeA"/>
    <property type="match status" value="1"/>
</dbReference>
<protein>
    <recommendedName>
        <fullName evidence="5">DUF2993 domain-containing protein</fullName>
    </recommendedName>
</protein>
<reference evidence="3 4" key="1">
    <citation type="journal article" date="2015" name="Genome Announc.">
        <title>Complete Genome Sequence of Clavibacter michiganensis subsp. insidiosus R1-1 Using PacBio Single-Molecule Real-Time Technology.</title>
        <authorList>
            <person name="Lu Y."/>
            <person name="Samac D.A."/>
            <person name="Glazebrook J."/>
            <person name="Ishimaru C.A."/>
        </authorList>
    </citation>
    <scope>NUCLEOTIDE SEQUENCE [LARGE SCALE GENOMIC DNA]</scope>
    <source>
        <strain evidence="3 4">R1-1</strain>
    </source>
</reference>
<dbReference type="HOGENOM" id="CLU_1140994_0_0_11"/>
<dbReference type="EMBL" id="CP011043">
    <property type="protein sequence ID" value="AJW78516.1"/>
    <property type="molecule type" value="Genomic_DNA"/>
</dbReference>
<dbReference type="OrthoDB" id="5116168at2"/>
<evidence type="ECO:0000256" key="1">
    <source>
        <dbReference type="SAM" id="MobiDB-lite"/>
    </source>
</evidence>
<evidence type="ECO:0008006" key="5">
    <source>
        <dbReference type="Google" id="ProtNLM"/>
    </source>
</evidence>
<dbReference type="KEGG" id="cmh:VO01_04670"/>
<feature type="region of interest" description="Disordered" evidence="1">
    <location>
        <begin position="1"/>
        <end position="27"/>
    </location>
</feature>
<feature type="transmembrane region" description="Helical" evidence="2">
    <location>
        <begin position="34"/>
        <end position="55"/>
    </location>
</feature>
<keyword evidence="2" id="KW-0472">Membrane</keyword>
<dbReference type="InterPro" id="IPR021373">
    <property type="entry name" value="DUF2993"/>
</dbReference>
<dbReference type="RefSeq" id="WP_045527201.1">
    <property type="nucleotide sequence ID" value="NZ_CP011043.1"/>
</dbReference>
<dbReference type="PATRIC" id="fig|33014.5.peg.974"/>
<sequence length="276" mass="29301">MSGRFQGTEVFEAPERRDPREARRRRRGPRGGTVFIWLLVLAVIGVGLAFGLRIIDQTVRGVAQDQAEKQIADQLPGQITGRVNVSIEGDWVIPQLIRGTLDRVVLDGPNLQADGTPFQAHIVATDVPTDQERTVGNVVATVSMDQDPASALLAKTAGTPPDLRFGDGTLGYSGSTRVLGLTLGYTVAAEPVLRDGSTIVITPSEVELQAGSLRIDLAQTIQGIRDITYPVCVAQYLPAGVQVQDVTVADGRASMTVQSSSVKLTRDSLGVTGSCG</sequence>
<dbReference type="AlphaFoldDB" id="A0A0D5CFU9"/>
<organism evidence="3 4">
    <name type="scientific">Clavibacter michiganensis subsp. insidiosus</name>
    <dbReference type="NCBI Taxonomy" id="33014"/>
    <lineage>
        <taxon>Bacteria</taxon>
        <taxon>Bacillati</taxon>
        <taxon>Actinomycetota</taxon>
        <taxon>Actinomycetes</taxon>
        <taxon>Micrococcales</taxon>
        <taxon>Microbacteriaceae</taxon>
        <taxon>Clavibacter</taxon>
    </lineage>
</organism>
<evidence type="ECO:0000313" key="4">
    <source>
        <dbReference type="Proteomes" id="UP000032604"/>
    </source>
</evidence>
<keyword evidence="2" id="KW-0812">Transmembrane</keyword>
<dbReference type="Proteomes" id="UP000032604">
    <property type="component" value="Chromosome"/>
</dbReference>
<evidence type="ECO:0000256" key="2">
    <source>
        <dbReference type="SAM" id="Phobius"/>
    </source>
</evidence>
<proteinExistence type="predicted"/>
<name>A0A0D5CFU9_9MICO</name>
<accession>A0A0D5CFU9</accession>
<evidence type="ECO:0000313" key="3">
    <source>
        <dbReference type="EMBL" id="AJW78516.1"/>
    </source>
</evidence>
<gene>
    <name evidence="3" type="ORF">VO01_04670</name>
</gene>